<dbReference type="Gene3D" id="1.10.287.70">
    <property type="match status" value="1"/>
</dbReference>
<feature type="transmembrane region" description="Helical" evidence="11">
    <location>
        <begin position="161"/>
        <end position="183"/>
    </location>
</feature>
<dbReference type="CDD" id="cd00038">
    <property type="entry name" value="CAP_ED"/>
    <property type="match status" value="1"/>
</dbReference>
<dbReference type="GeneID" id="100844899"/>
<evidence type="ECO:0000256" key="5">
    <source>
        <dbReference type="ARBA" id="ARBA00022989"/>
    </source>
</evidence>
<keyword evidence="6" id="KW-0406">Ion transport</keyword>
<feature type="transmembrane region" description="Helical" evidence="11">
    <location>
        <begin position="129"/>
        <end position="149"/>
    </location>
</feature>
<feature type="compositionally biased region" description="Basic residues" evidence="10">
    <location>
        <begin position="52"/>
        <end position="65"/>
    </location>
</feature>
<dbReference type="PANTHER" id="PTHR45651:SF12">
    <property type="entry name" value="CYCLIC NUCLEOTIDE-GATED ION CHANNEL 15-RELATED"/>
    <property type="match status" value="1"/>
</dbReference>
<gene>
    <name evidence="14" type="primary">LOC100844899</name>
    <name evidence="13" type="ORF">BRADI_3g49290v3</name>
</gene>
<evidence type="ECO:0000313" key="15">
    <source>
        <dbReference type="Proteomes" id="UP000008810"/>
    </source>
</evidence>
<protein>
    <recommendedName>
        <fullName evidence="12">Cyclic nucleotide-binding domain-containing protein</fullName>
    </recommendedName>
</protein>
<keyword evidence="15" id="KW-1185">Reference proteome</keyword>
<sequence>MVFDQRLAAKEQHGVLWFTNRQCYSRFQNDLEVQHLKASALGSTPSPSSSSSRKHKKPHDPRKCKPGGTSRGWPPEEPEKPCRRSLKDRVLSRAFSEELESLMHAGNNNHHQLPLFDPRGRVIHLWNKVFLAACLVSLFVDPLFLYLTGTQQNMCIEFKHSLALTLSMIRSLLDVFYAVHIFLRFRTAFIAPSSRVFGRGELVILPYKIARRYLSSTFWFDLITALPLPQFVIWILVPMLKESATANRKDILRFSIIFQYLPRLFQIFPLTRQIVMATGAMTENAWASAAYNLILYMLASHVLGALWYLFSVQRQEACWRAACHLDGPMCQTEFFDCNTVSNNRTIWYQLSNITSLCTPSNSFYQFGIYGEALDQKLTTSAFTQKYFYCFWWGLKNLSCLGQNLATSLFIGEISFAIVIGVLGLVLFALLIGNMQSYLQATMIRLEEWRTKRTDMERWMHHRQIPQQLKQCVRRYQQYTWVATRGVDEEALLKDLPMDIRRDIKRHLCLDLVRRVPLFDEMDERTLEAICERLRPALYTRGTRLVRELDPVDSMLFIIRGYLDSYTTQGGRSGFFNSCRIGAGEFCGEELLTWALDPRPSEYLPRSTRTVRAVSEVEAFALVAEDLRFVASQFRRLHSARIRHRFRFYSHQWRTWAACFIQAAWRRHKRRRASMELRMMPEGGGGGARAGGGGVRCRRHSCDGKALKKPMEPDFTVEEEDD</sequence>
<evidence type="ECO:0000256" key="4">
    <source>
        <dbReference type="ARBA" id="ARBA00022692"/>
    </source>
</evidence>
<evidence type="ECO:0000256" key="2">
    <source>
        <dbReference type="ARBA" id="ARBA00010486"/>
    </source>
</evidence>
<dbReference type="AlphaFoldDB" id="A0A2K2D491"/>
<feature type="region of interest" description="Disordered" evidence="10">
    <location>
        <begin position="39"/>
        <end position="85"/>
    </location>
</feature>
<evidence type="ECO:0000256" key="9">
    <source>
        <dbReference type="ARBA" id="ARBA00023303"/>
    </source>
</evidence>
<dbReference type="FunCoup" id="A0A2K2D491">
    <property type="interactions" value="5"/>
</dbReference>
<dbReference type="Gene3D" id="2.60.120.10">
    <property type="entry name" value="Jelly Rolls"/>
    <property type="match status" value="1"/>
</dbReference>
<dbReference type="Proteomes" id="UP000008810">
    <property type="component" value="Chromosome 3"/>
</dbReference>
<organism evidence="13">
    <name type="scientific">Brachypodium distachyon</name>
    <name type="common">Purple false brome</name>
    <name type="synonym">Trachynia distachya</name>
    <dbReference type="NCBI Taxonomy" id="15368"/>
    <lineage>
        <taxon>Eukaryota</taxon>
        <taxon>Viridiplantae</taxon>
        <taxon>Streptophyta</taxon>
        <taxon>Embryophyta</taxon>
        <taxon>Tracheophyta</taxon>
        <taxon>Spermatophyta</taxon>
        <taxon>Magnoliopsida</taxon>
        <taxon>Liliopsida</taxon>
        <taxon>Poales</taxon>
        <taxon>Poaceae</taxon>
        <taxon>BOP clade</taxon>
        <taxon>Pooideae</taxon>
        <taxon>Stipodae</taxon>
        <taxon>Brachypodieae</taxon>
        <taxon>Brachypodium</taxon>
    </lineage>
</organism>
<dbReference type="ExpressionAtlas" id="A0A2K2D491">
    <property type="expression patterns" value="baseline and differential"/>
</dbReference>
<dbReference type="Gramene" id="PNT69100">
    <property type="protein sequence ID" value="PNT69100"/>
    <property type="gene ID" value="BRADI_3g49290v3"/>
</dbReference>
<dbReference type="KEGG" id="bdi:100844899"/>
<dbReference type="OrthoDB" id="421226at2759"/>
<dbReference type="GO" id="GO:0005216">
    <property type="term" value="F:monoatomic ion channel activity"/>
    <property type="evidence" value="ECO:0007669"/>
    <property type="project" value="InterPro"/>
</dbReference>
<evidence type="ECO:0000256" key="6">
    <source>
        <dbReference type="ARBA" id="ARBA00023065"/>
    </source>
</evidence>
<evidence type="ECO:0000256" key="3">
    <source>
        <dbReference type="ARBA" id="ARBA00022448"/>
    </source>
</evidence>
<name>A0A2K2D491_BRADI</name>
<keyword evidence="3" id="KW-0813">Transport</keyword>
<evidence type="ECO:0000313" key="14">
    <source>
        <dbReference type="EnsemblPlants" id="PNT69100"/>
    </source>
</evidence>
<dbReference type="PROSITE" id="PS50042">
    <property type="entry name" value="CNMP_BINDING_3"/>
    <property type="match status" value="1"/>
</dbReference>
<evidence type="ECO:0000256" key="1">
    <source>
        <dbReference type="ARBA" id="ARBA00004127"/>
    </source>
</evidence>
<evidence type="ECO:0000256" key="7">
    <source>
        <dbReference type="ARBA" id="ARBA00023136"/>
    </source>
</evidence>
<dbReference type="SUPFAM" id="SSF81324">
    <property type="entry name" value="Voltage-gated potassium channels"/>
    <property type="match status" value="1"/>
</dbReference>
<dbReference type="InterPro" id="IPR005821">
    <property type="entry name" value="Ion_trans_dom"/>
</dbReference>
<dbReference type="Pfam" id="PF00520">
    <property type="entry name" value="Ion_trans"/>
    <property type="match status" value="1"/>
</dbReference>
<dbReference type="FunFam" id="2.60.120.10:FF:000024">
    <property type="entry name" value="Cyclic nucleotide-gated ion channel 1"/>
    <property type="match status" value="1"/>
</dbReference>
<dbReference type="PANTHER" id="PTHR45651">
    <property type="entry name" value="CYCLIC NUCLEOTIDE-GATED ION CHANNEL 15-RELATED-RELATED"/>
    <property type="match status" value="1"/>
</dbReference>
<keyword evidence="9" id="KW-0407">Ion channel</keyword>
<comment type="similarity">
    <text evidence="2">Belongs to the cyclic nucleotide-gated cation channel (TC 1.A.1.5) family.</text>
</comment>
<dbReference type="SMART" id="SM00100">
    <property type="entry name" value="cNMP"/>
    <property type="match status" value="1"/>
</dbReference>
<dbReference type="InterPro" id="IPR000595">
    <property type="entry name" value="cNMP-bd_dom"/>
</dbReference>
<keyword evidence="5 11" id="KW-1133">Transmembrane helix</keyword>
<evidence type="ECO:0000256" key="10">
    <source>
        <dbReference type="SAM" id="MobiDB-lite"/>
    </source>
</evidence>
<evidence type="ECO:0000256" key="8">
    <source>
        <dbReference type="ARBA" id="ARBA00023286"/>
    </source>
</evidence>
<reference evidence="13 14" key="1">
    <citation type="journal article" date="2010" name="Nature">
        <title>Genome sequencing and analysis of the model grass Brachypodium distachyon.</title>
        <authorList>
            <consortium name="International Brachypodium Initiative"/>
        </authorList>
    </citation>
    <scope>NUCLEOTIDE SEQUENCE [LARGE SCALE GENOMIC DNA]</scope>
    <source>
        <strain evidence="13 14">Bd21</strain>
    </source>
</reference>
<evidence type="ECO:0000313" key="13">
    <source>
        <dbReference type="EMBL" id="PNT69100.1"/>
    </source>
</evidence>
<dbReference type="InterPro" id="IPR018490">
    <property type="entry name" value="cNMP-bd_dom_sf"/>
</dbReference>
<dbReference type="EMBL" id="CM000882">
    <property type="protein sequence ID" value="PNT69100.1"/>
    <property type="molecule type" value="Genomic_DNA"/>
</dbReference>
<dbReference type="Gene3D" id="1.10.287.630">
    <property type="entry name" value="Helix hairpin bin"/>
    <property type="match status" value="1"/>
</dbReference>
<reference evidence="13" key="2">
    <citation type="submission" date="2017-06" db="EMBL/GenBank/DDBJ databases">
        <title>WGS assembly of Brachypodium distachyon.</title>
        <authorList>
            <consortium name="The International Brachypodium Initiative"/>
            <person name="Lucas S."/>
            <person name="Harmon-Smith M."/>
            <person name="Lail K."/>
            <person name="Tice H."/>
            <person name="Grimwood J."/>
            <person name="Bruce D."/>
            <person name="Barry K."/>
            <person name="Shu S."/>
            <person name="Lindquist E."/>
            <person name="Wang M."/>
            <person name="Pitluck S."/>
            <person name="Vogel J.P."/>
            <person name="Garvin D.F."/>
            <person name="Mockler T.C."/>
            <person name="Schmutz J."/>
            <person name="Rokhsar D."/>
            <person name="Bevan M.W."/>
        </authorList>
    </citation>
    <scope>NUCLEOTIDE SEQUENCE</scope>
    <source>
        <strain evidence="13">Bd21</strain>
    </source>
</reference>
<proteinExistence type="inferred from homology"/>
<feature type="transmembrane region" description="Helical" evidence="11">
    <location>
        <begin position="289"/>
        <end position="310"/>
    </location>
</feature>
<dbReference type="EnsemblPlants" id="PNT69100">
    <property type="protein sequence ID" value="PNT69100"/>
    <property type="gene ID" value="BRADI_3g49290v3"/>
</dbReference>
<dbReference type="RefSeq" id="XP_010235731.1">
    <property type="nucleotide sequence ID" value="XM_010237429.3"/>
</dbReference>
<feature type="transmembrane region" description="Helical" evidence="11">
    <location>
        <begin position="404"/>
        <end position="431"/>
    </location>
</feature>
<comment type="subcellular location">
    <subcellularLocation>
        <location evidence="1">Endomembrane system</location>
        <topology evidence="1">Multi-pass membrane protein</topology>
    </subcellularLocation>
</comment>
<dbReference type="SUPFAM" id="SSF51206">
    <property type="entry name" value="cAMP-binding domain-like"/>
    <property type="match status" value="1"/>
</dbReference>
<keyword evidence="7 11" id="KW-0472">Membrane</keyword>
<dbReference type="InterPro" id="IPR014710">
    <property type="entry name" value="RmlC-like_jellyroll"/>
</dbReference>
<dbReference type="GO" id="GO:0016020">
    <property type="term" value="C:membrane"/>
    <property type="evidence" value="ECO:0007669"/>
    <property type="project" value="InterPro"/>
</dbReference>
<feature type="transmembrane region" description="Helical" evidence="11">
    <location>
        <begin position="218"/>
        <end position="237"/>
    </location>
</feature>
<feature type="domain" description="Cyclic nucleotide-binding" evidence="12">
    <location>
        <begin position="517"/>
        <end position="600"/>
    </location>
</feature>
<dbReference type="GO" id="GO:0012505">
    <property type="term" value="C:endomembrane system"/>
    <property type="evidence" value="ECO:0007669"/>
    <property type="project" value="UniProtKB-SubCell"/>
</dbReference>
<evidence type="ECO:0000259" key="12">
    <source>
        <dbReference type="PROSITE" id="PS50042"/>
    </source>
</evidence>
<reference evidence="14" key="3">
    <citation type="submission" date="2018-08" db="UniProtKB">
        <authorList>
            <consortium name="EnsemblPlants"/>
        </authorList>
    </citation>
    <scope>IDENTIFICATION</scope>
    <source>
        <strain evidence="14">cv. Bd21</strain>
    </source>
</reference>
<accession>A0A2K2D491</accession>
<evidence type="ECO:0000256" key="11">
    <source>
        <dbReference type="SAM" id="Phobius"/>
    </source>
</evidence>
<keyword evidence="8" id="KW-1071">Ligand-gated ion channel</keyword>
<keyword evidence="4 11" id="KW-0812">Transmembrane</keyword>